<dbReference type="Proteomes" id="UP000029096">
    <property type="component" value="Unassembled WGS sequence"/>
</dbReference>
<feature type="domain" description="Peptidase C51" evidence="2">
    <location>
        <begin position="181"/>
        <end position="312"/>
    </location>
</feature>
<feature type="compositionally biased region" description="Low complexity" evidence="1">
    <location>
        <begin position="105"/>
        <end position="125"/>
    </location>
</feature>
<comment type="caution">
    <text evidence="3">The sequence shown here is derived from an EMBL/GenBank/DDBJ whole genome shotgun (WGS) entry which is preliminary data.</text>
</comment>
<gene>
    <name evidence="3" type="ORF">BBOH_0499</name>
</gene>
<dbReference type="STRING" id="1437606.BBOH_0499"/>
<name>A0A086ZGP8_9BIFI</name>
<dbReference type="Gene3D" id="3.90.1720.10">
    <property type="entry name" value="endopeptidase domain like (from Nostoc punctiforme)"/>
    <property type="match status" value="1"/>
</dbReference>
<dbReference type="eggNOG" id="COG3942">
    <property type="taxonomic scope" value="Bacteria"/>
</dbReference>
<dbReference type="SUPFAM" id="SSF54001">
    <property type="entry name" value="Cysteine proteinases"/>
    <property type="match status" value="1"/>
</dbReference>
<feature type="compositionally biased region" description="Basic residues" evidence="1">
    <location>
        <begin position="1"/>
        <end position="17"/>
    </location>
</feature>
<dbReference type="InterPro" id="IPR007921">
    <property type="entry name" value="CHAP_dom"/>
</dbReference>
<protein>
    <submittedName>
        <fullName evidence="3">CHAP domain protein</fullName>
    </submittedName>
</protein>
<proteinExistence type="predicted"/>
<dbReference type="EMBL" id="JGYP01000002">
    <property type="protein sequence ID" value="KFI45698.1"/>
    <property type="molecule type" value="Genomic_DNA"/>
</dbReference>
<evidence type="ECO:0000259" key="2">
    <source>
        <dbReference type="PROSITE" id="PS50911"/>
    </source>
</evidence>
<organism evidence="3 4">
    <name type="scientific">Bifidobacterium bohemicum DSM 22767</name>
    <dbReference type="NCBI Taxonomy" id="1437606"/>
    <lineage>
        <taxon>Bacteria</taxon>
        <taxon>Bacillati</taxon>
        <taxon>Actinomycetota</taxon>
        <taxon>Actinomycetes</taxon>
        <taxon>Bifidobacteriales</taxon>
        <taxon>Bifidobacteriaceae</taxon>
        <taxon>Bifidobacterium</taxon>
    </lineage>
</organism>
<evidence type="ECO:0000256" key="1">
    <source>
        <dbReference type="SAM" id="MobiDB-lite"/>
    </source>
</evidence>
<dbReference type="AlphaFoldDB" id="A0A086ZGP8"/>
<accession>A0A086ZGP8</accession>
<dbReference type="Pfam" id="PF05257">
    <property type="entry name" value="CHAP"/>
    <property type="match status" value="1"/>
</dbReference>
<dbReference type="RefSeq" id="WP_033521797.1">
    <property type="nucleotide sequence ID" value="NZ_JDUS01000011.1"/>
</dbReference>
<reference evidence="3 4" key="1">
    <citation type="submission" date="2014-03" db="EMBL/GenBank/DDBJ databases">
        <title>Genomics of Bifidobacteria.</title>
        <authorList>
            <person name="Ventura M."/>
            <person name="Milani C."/>
            <person name="Lugli G.A."/>
        </authorList>
    </citation>
    <scope>NUCLEOTIDE SEQUENCE [LARGE SCALE GENOMIC DNA]</scope>
    <source>
        <strain evidence="3 4">DSM 22767</strain>
    </source>
</reference>
<sequence length="312" mass="33231">MSRPAHKAPFGAKRRSNRATAPRAVHSVRAVGKIQAEAADGAVVGLSSAVIDKINEVAPPTRRALRLEREGQTRRRYAVASVSLAALVATTTLSMTNSNGRTSLASERTVTTSTTLTPSAGTAASRSESRARLNDGPSDGGVVRDEGRWSLGGANSALDVNKMSKSLANNPHVAEFMDMDAQSLPQGFDPNHPTGDVGNAYEFSQCTWWAYTRRVQLGLPVGSHMGNGADWGATARKLGYWVDNVPRHTGDILVFAPGQNGAHPEYGHVAIIEKINPDGSIVTSECGDVCHGKTYSKTYTAAQAAEHEIIHY</sequence>
<feature type="region of interest" description="Disordered" evidence="1">
    <location>
        <begin position="96"/>
        <end position="148"/>
    </location>
</feature>
<dbReference type="InterPro" id="IPR038765">
    <property type="entry name" value="Papain-like_cys_pep_sf"/>
</dbReference>
<feature type="region of interest" description="Disordered" evidence="1">
    <location>
        <begin position="1"/>
        <end position="24"/>
    </location>
</feature>
<dbReference type="PROSITE" id="PS50911">
    <property type="entry name" value="CHAP"/>
    <property type="match status" value="1"/>
</dbReference>
<evidence type="ECO:0000313" key="4">
    <source>
        <dbReference type="Proteomes" id="UP000029096"/>
    </source>
</evidence>
<dbReference type="OrthoDB" id="3240061at2"/>
<evidence type="ECO:0000313" key="3">
    <source>
        <dbReference type="EMBL" id="KFI45698.1"/>
    </source>
</evidence>
<keyword evidence="4" id="KW-1185">Reference proteome</keyword>